<evidence type="ECO:0000313" key="7">
    <source>
        <dbReference type="EMBL" id="VDL83839.1"/>
    </source>
</evidence>
<dbReference type="PANTHER" id="PTHR12411">
    <property type="entry name" value="CYSTEINE PROTEASE FAMILY C1-RELATED"/>
    <property type="match status" value="1"/>
</dbReference>
<dbReference type="Proteomes" id="UP000271162">
    <property type="component" value="Unassembled WGS sequence"/>
</dbReference>
<dbReference type="GO" id="GO:0006508">
    <property type="term" value="P:proteolysis"/>
    <property type="evidence" value="ECO:0007669"/>
    <property type="project" value="UniProtKB-KW"/>
</dbReference>
<dbReference type="InterPro" id="IPR038765">
    <property type="entry name" value="Papain-like_cys_pep_sf"/>
</dbReference>
<feature type="domain" description="Peptidase C1A papain C-terminal" evidence="6">
    <location>
        <begin position="109"/>
        <end position="268"/>
    </location>
</feature>
<evidence type="ECO:0000313" key="9">
    <source>
        <dbReference type="WBParaSite" id="NBR_0002010201-mRNA-1"/>
    </source>
</evidence>
<reference evidence="9" key="1">
    <citation type="submission" date="2017-02" db="UniProtKB">
        <authorList>
            <consortium name="WormBaseParasite"/>
        </authorList>
    </citation>
    <scope>IDENTIFICATION</scope>
</reference>
<reference evidence="7 8" key="2">
    <citation type="submission" date="2018-11" db="EMBL/GenBank/DDBJ databases">
        <authorList>
            <consortium name="Pathogen Informatics"/>
        </authorList>
    </citation>
    <scope>NUCLEOTIDE SEQUENCE [LARGE SCALE GENOMIC DNA]</scope>
</reference>
<evidence type="ECO:0000313" key="8">
    <source>
        <dbReference type="Proteomes" id="UP000271162"/>
    </source>
</evidence>
<feature type="chain" id="PRO_5043125981" evidence="5">
    <location>
        <begin position="32"/>
        <end position="269"/>
    </location>
</feature>
<dbReference type="PROSITE" id="PS00139">
    <property type="entry name" value="THIOL_PROTEASE_CYS"/>
    <property type="match status" value="1"/>
</dbReference>
<keyword evidence="8" id="KW-1185">Reference proteome</keyword>
<dbReference type="Gene3D" id="3.90.70.10">
    <property type="entry name" value="Cysteine proteinases"/>
    <property type="match status" value="1"/>
</dbReference>
<keyword evidence="3" id="KW-0378">Hydrolase</keyword>
<keyword evidence="4" id="KW-0788">Thiol protease</keyword>
<dbReference type="AlphaFoldDB" id="A0A0N4YS80"/>
<proteinExistence type="inferred from homology"/>
<accession>A0A0N4YS80</accession>
<organism evidence="9">
    <name type="scientific">Nippostrongylus brasiliensis</name>
    <name type="common">Rat hookworm</name>
    <dbReference type="NCBI Taxonomy" id="27835"/>
    <lineage>
        <taxon>Eukaryota</taxon>
        <taxon>Metazoa</taxon>
        <taxon>Ecdysozoa</taxon>
        <taxon>Nematoda</taxon>
        <taxon>Chromadorea</taxon>
        <taxon>Rhabditida</taxon>
        <taxon>Rhabditina</taxon>
        <taxon>Rhabditomorpha</taxon>
        <taxon>Strongyloidea</taxon>
        <taxon>Heligmosomidae</taxon>
        <taxon>Nippostrongylus</taxon>
    </lineage>
</organism>
<evidence type="ECO:0000259" key="6">
    <source>
        <dbReference type="SMART" id="SM00645"/>
    </source>
</evidence>
<dbReference type="EMBL" id="UYSL01024795">
    <property type="protein sequence ID" value="VDL83839.1"/>
    <property type="molecule type" value="Genomic_DNA"/>
</dbReference>
<evidence type="ECO:0000256" key="2">
    <source>
        <dbReference type="ARBA" id="ARBA00022670"/>
    </source>
</evidence>
<comment type="similarity">
    <text evidence="1">Belongs to the peptidase C1 family.</text>
</comment>
<keyword evidence="5" id="KW-0732">Signal</keyword>
<protein>
    <submittedName>
        <fullName evidence="9">Cathepsin B (inferred by orthology to a human protein)</fullName>
    </submittedName>
</protein>
<dbReference type="GO" id="GO:0008234">
    <property type="term" value="F:cysteine-type peptidase activity"/>
    <property type="evidence" value="ECO:0007669"/>
    <property type="project" value="UniProtKB-KW"/>
</dbReference>
<dbReference type="SMART" id="SM00645">
    <property type="entry name" value="Pept_C1"/>
    <property type="match status" value="1"/>
</dbReference>
<name>A0A0N4YS80_NIPBR</name>
<dbReference type="STRING" id="27835.A0A0N4YS80"/>
<dbReference type="SUPFAM" id="SSF54001">
    <property type="entry name" value="Cysteine proteinases"/>
    <property type="match status" value="1"/>
</dbReference>
<dbReference type="InterPro" id="IPR000169">
    <property type="entry name" value="Pept_cys_AS"/>
</dbReference>
<dbReference type="InterPro" id="IPR013128">
    <property type="entry name" value="Peptidase_C1A"/>
</dbReference>
<keyword evidence="2" id="KW-0645">Protease</keyword>
<dbReference type="Pfam" id="PF00112">
    <property type="entry name" value="Peptidase_C1"/>
    <property type="match status" value="1"/>
</dbReference>
<evidence type="ECO:0000256" key="4">
    <source>
        <dbReference type="ARBA" id="ARBA00022807"/>
    </source>
</evidence>
<sequence>MTEYHHRALWNNGESLPKFVLLALCLYLCEAVEENNVHPELLNDFIPLEAQVLEGQALVDYLNENQKLFKAKLPPETHALKMKLMKSAFINQNHRPVLKDWKDYSNISIPDRFDAREQWPECPSLRYIRDQSNCGSCWAVSSAEAMSDRLCISTKGQKTVELSADELVSCCSYCGYGCDGGWPIYAWQYFAENGLVTGGNYGVKNACRPYEIHPCGRHKNQTYYGECKEDAPTPKCRRRCQRGYNVPYKKDKNYGKLLFSSVCFHVHLC</sequence>
<feature type="signal peptide" evidence="5">
    <location>
        <begin position="1"/>
        <end position="31"/>
    </location>
</feature>
<dbReference type="OMA" id="ETHALKM"/>
<evidence type="ECO:0000256" key="1">
    <source>
        <dbReference type="ARBA" id="ARBA00008455"/>
    </source>
</evidence>
<gene>
    <name evidence="7" type="ORF">NBR_LOCUS20103</name>
</gene>
<dbReference type="InterPro" id="IPR000668">
    <property type="entry name" value="Peptidase_C1A_C"/>
</dbReference>
<dbReference type="WBParaSite" id="NBR_0002010201-mRNA-1">
    <property type="protein sequence ID" value="NBR_0002010201-mRNA-1"/>
    <property type="gene ID" value="NBR_0002010201"/>
</dbReference>
<evidence type="ECO:0000256" key="3">
    <source>
        <dbReference type="ARBA" id="ARBA00022801"/>
    </source>
</evidence>
<evidence type="ECO:0000256" key="5">
    <source>
        <dbReference type="SAM" id="SignalP"/>
    </source>
</evidence>